<evidence type="ECO:0000313" key="4">
    <source>
        <dbReference type="Proteomes" id="UP000004115"/>
    </source>
</evidence>
<accession>C8PAA8</accession>
<dbReference type="PANTHER" id="PTHR30050">
    <property type="entry name" value="CHROMOSOMAL REPLICATION INITIATOR PROTEIN DNAA"/>
    <property type="match status" value="1"/>
</dbReference>
<proteinExistence type="predicted"/>
<protein>
    <submittedName>
        <fullName evidence="3">Putative primosomal protein DnaI</fullName>
    </submittedName>
</protein>
<evidence type="ECO:0000313" key="3">
    <source>
        <dbReference type="EMBL" id="EEW52397.1"/>
    </source>
</evidence>
<dbReference type="GO" id="GO:0006260">
    <property type="term" value="P:DNA replication"/>
    <property type="evidence" value="ECO:0007669"/>
    <property type="project" value="TreeGrafter"/>
</dbReference>
<dbReference type="HOGENOM" id="CLU_077384_1_0_9"/>
<dbReference type="NCBIfam" id="NF006505">
    <property type="entry name" value="PRK08939.1"/>
    <property type="match status" value="1"/>
</dbReference>
<keyword evidence="4" id="KW-1185">Reference proteome</keyword>
<dbReference type="InterPro" id="IPR027417">
    <property type="entry name" value="P-loop_NTPase"/>
</dbReference>
<sequence>MDEKNRKKIRPMENISSILKKIIANHKCQINQDQIIDLVLNNASVQEFLQVHKLKITDDIFKRSLNNLYIYIQECEHPSKVNQGYEPYLFVNGNMIDFAYRATLQKRIDDRKKYVQNLIHLVDLPLSLKNVELSAVDKTPERIKALQEIGLFIQQYHVDKHAKGLYLEGDFGVGKTYMMAGLANGLAQEGNEVVFLHVPSFIAGLSDHFKDNSLTDKIMKIATATIVIFDDIGAESLTEWSRDEVLGVILQRRMDNQLPTFFTSNMNFDALTIHFAQVKNSYDDVKAKRLMERIRCLSKEVFVGGENRRR</sequence>
<dbReference type="Proteomes" id="UP000004115">
    <property type="component" value="Unassembled WGS sequence"/>
</dbReference>
<dbReference type="InterPro" id="IPR002611">
    <property type="entry name" value="IstB_ATP-bd"/>
</dbReference>
<feature type="domain" description="IstB-like ATP-binding" evidence="1">
    <location>
        <begin position="161"/>
        <end position="309"/>
    </location>
</feature>
<dbReference type="Gene3D" id="3.40.50.300">
    <property type="entry name" value="P-loop containing nucleotide triphosphate hydrolases"/>
    <property type="match status" value="1"/>
</dbReference>
<dbReference type="EMBL" id="ACLN01000003">
    <property type="protein sequence ID" value="EEW52397.1"/>
    <property type="molecule type" value="Genomic_DNA"/>
</dbReference>
<dbReference type="GO" id="GO:0005524">
    <property type="term" value="F:ATP binding"/>
    <property type="evidence" value="ECO:0007669"/>
    <property type="project" value="InterPro"/>
</dbReference>
<evidence type="ECO:0000259" key="2">
    <source>
        <dbReference type="Pfam" id="PF07319"/>
    </source>
</evidence>
<comment type="caution">
    <text evidence="3">The sequence shown here is derived from an EMBL/GenBank/DDBJ whole genome shotgun (WGS) entry which is preliminary data.</text>
</comment>
<dbReference type="Pfam" id="PF07319">
    <property type="entry name" value="DnaI_N"/>
    <property type="match status" value="1"/>
</dbReference>
<dbReference type="AlphaFoldDB" id="C8PAA8"/>
<reference evidence="3 4" key="1">
    <citation type="submission" date="2009-09" db="EMBL/GenBank/DDBJ databases">
        <authorList>
            <person name="Qin X."/>
            <person name="Bachman B."/>
            <person name="Battles P."/>
            <person name="Bell A."/>
            <person name="Bess C."/>
            <person name="Bickham C."/>
            <person name="Chaboub L."/>
            <person name="Chen D."/>
            <person name="Coyle M."/>
            <person name="Deiros D.R."/>
            <person name="Dinh H."/>
            <person name="Forbes L."/>
            <person name="Fowler G."/>
            <person name="Francisco L."/>
            <person name="Fu Q."/>
            <person name="Gubbala S."/>
            <person name="Hale W."/>
            <person name="Han Y."/>
            <person name="Hemphill L."/>
            <person name="Highlander S.K."/>
            <person name="Hirani K."/>
            <person name="Hogues M."/>
            <person name="Jackson L."/>
            <person name="Jakkamsetti A."/>
            <person name="Javaid M."/>
            <person name="Jiang H."/>
            <person name="Korchina V."/>
            <person name="Kovar C."/>
            <person name="Lara F."/>
            <person name="Lee S."/>
            <person name="Mata R."/>
            <person name="Mathew T."/>
            <person name="Moen C."/>
            <person name="Morales K."/>
            <person name="Munidasa M."/>
            <person name="Nazareth L."/>
            <person name="Ngo R."/>
            <person name="Nguyen L."/>
            <person name="Okwuonu G."/>
            <person name="Ongeri F."/>
            <person name="Patil S."/>
            <person name="Petrosino J."/>
            <person name="Pham C."/>
            <person name="Pham P."/>
            <person name="Pu L.-L."/>
            <person name="Puazo M."/>
            <person name="Raj R."/>
            <person name="Reid J."/>
            <person name="Rouhana J."/>
            <person name="Saada N."/>
            <person name="Shang Y."/>
            <person name="Simmons D."/>
            <person name="Thornton R."/>
            <person name="Warren J."/>
            <person name="Weissenberger G."/>
            <person name="Zhang J."/>
            <person name="Zhang L."/>
            <person name="Zhou C."/>
            <person name="Zhu D."/>
            <person name="Muzny D."/>
            <person name="Worley K."/>
            <person name="Gibbs R."/>
        </authorList>
    </citation>
    <scope>NUCLEOTIDE SEQUENCE [LARGE SCALE GENOMIC DNA]</scope>
    <source>
        <strain evidence="3 4">DSM 13335</strain>
    </source>
</reference>
<gene>
    <name evidence="3" type="primary">dnaI</name>
    <name evidence="3" type="ORF">HMPREF0520_0028</name>
</gene>
<dbReference type="CDD" id="cd00009">
    <property type="entry name" value="AAA"/>
    <property type="match status" value="1"/>
</dbReference>
<dbReference type="InterPro" id="IPR009928">
    <property type="entry name" value="DnaI_N"/>
</dbReference>
<dbReference type="Pfam" id="PF01695">
    <property type="entry name" value="IstB_IS21"/>
    <property type="match status" value="1"/>
</dbReference>
<dbReference type="PANTHER" id="PTHR30050:SF8">
    <property type="entry name" value="PRIMOSOMAL PROTEIN DNAI"/>
    <property type="match status" value="1"/>
</dbReference>
<organism evidence="3 4">
    <name type="scientific">Lactobacillus iners DSM 13335</name>
    <dbReference type="NCBI Taxonomy" id="525328"/>
    <lineage>
        <taxon>Bacteria</taxon>
        <taxon>Bacillati</taxon>
        <taxon>Bacillota</taxon>
        <taxon>Bacilli</taxon>
        <taxon>Lactobacillales</taxon>
        <taxon>Lactobacillaceae</taxon>
        <taxon>Lactobacillus</taxon>
    </lineage>
</organism>
<feature type="domain" description="Primosomal DnaI N-terminal" evidence="2">
    <location>
        <begin position="12"/>
        <end position="100"/>
    </location>
</feature>
<dbReference type="SUPFAM" id="SSF52540">
    <property type="entry name" value="P-loop containing nucleoside triphosphate hydrolases"/>
    <property type="match status" value="1"/>
</dbReference>
<name>C8PAA8_9LACO</name>
<evidence type="ECO:0000259" key="1">
    <source>
        <dbReference type="Pfam" id="PF01695"/>
    </source>
</evidence>